<sequence>MLKSKKFNIVLAILAAVVLWAYVLGEVNPNTSDTIRGVPITFANEDMLEAEGLTILQTSAQAVNIHISGNRNDVNRVEAGDFTVICDVEGLQEGESTVRLTVTGPDTVTIDRISEEKITVTVDELVTAEKNIEVVMSGEVSADQEPYVVETSSDTVQVTGAATLIDRITSVNAIVDVGSVTDEMRTLTLELVPVDEQGSTVENVALSQSRINVTIVMMTKKTVALDVPVTNQNAGGFERTVDVPKTIVIKGTEEDLAAVDSISCETVDLAGITEDTEVRLTPVLPEGIQVSSESEGLSASVTVKPLSSATFTFDEGDIQIINRDSSLTYTISPVEITVNVTGTESVIEGLQNGDLTLTVDAADLETGTSTVPVVVTCDKGAQVIESSVSRVEITIE</sequence>
<reference evidence="1" key="1">
    <citation type="submission" date="2020-10" db="EMBL/GenBank/DDBJ databases">
        <authorList>
            <person name="Gilroy R."/>
        </authorList>
    </citation>
    <scope>NUCLEOTIDE SEQUENCE</scope>
    <source>
        <strain evidence="1">11300</strain>
    </source>
</reference>
<evidence type="ECO:0008006" key="3">
    <source>
        <dbReference type="Google" id="ProtNLM"/>
    </source>
</evidence>
<dbReference type="Pfam" id="PF07949">
    <property type="entry name" value="YbbR"/>
    <property type="match status" value="3"/>
</dbReference>
<evidence type="ECO:0000313" key="2">
    <source>
        <dbReference type="Proteomes" id="UP000824091"/>
    </source>
</evidence>
<dbReference type="Proteomes" id="UP000824091">
    <property type="component" value="Unassembled WGS sequence"/>
</dbReference>
<proteinExistence type="predicted"/>
<reference evidence="1" key="2">
    <citation type="journal article" date="2021" name="PeerJ">
        <title>Extensive microbial diversity within the chicken gut microbiome revealed by metagenomics and culture.</title>
        <authorList>
            <person name="Gilroy R."/>
            <person name="Ravi A."/>
            <person name="Getino M."/>
            <person name="Pursley I."/>
            <person name="Horton D.L."/>
            <person name="Alikhan N.F."/>
            <person name="Baker D."/>
            <person name="Gharbi K."/>
            <person name="Hall N."/>
            <person name="Watson M."/>
            <person name="Adriaenssens E.M."/>
            <person name="Foster-Nyarko E."/>
            <person name="Jarju S."/>
            <person name="Secka A."/>
            <person name="Antonio M."/>
            <person name="Oren A."/>
            <person name="Chaudhuri R.R."/>
            <person name="La Ragione R."/>
            <person name="Hildebrand F."/>
            <person name="Pallen M.J."/>
        </authorList>
    </citation>
    <scope>NUCLEOTIDE SEQUENCE</scope>
    <source>
        <strain evidence="1">11300</strain>
    </source>
</reference>
<comment type="caution">
    <text evidence="1">The sequence shown here is derived from an EMBL/GenBank/DDBJ whole genome shotgun (WGS) entry which is preliminary data.</text>
</comment>
<evidence type="ECO:0000313" key="1">
    <source>
        <dbReference type="EMBL" id="HIU27207.1"/>
    </source>
</evidence>
<dbReference type="InterPro" id="IPR053154">
    <property type="entry name" value="c-di-AMP_regulator"/>
</dbReference>
<dbReference type="Gene3D" id="2.170.120.30">
    <property type="match status" value="2"/>
</dbReference>
<protein>
    <recommendedName>
        <fullName evidence="3">YbbR-like protein</fullName>
    </recommendedName>
</protein>
<name>A0A9D1I3P4_9FIRM</name>
<accession>A0A9D1I3P4</accession>
<dbReference type="InterPro" id="IPR012505">
    <property type="entry name" value="YbbR"/>
</dbReference>
<dbReference type="Gene3D" id="2.170.120.40">
    <property type="entry name" value="YbbR-like domain"/>
    <property type="match status" value="2"/>
</dbReference>
<dbReference type="PANTHER" id="PTHR37804">
    <property type="entry name" value="CDAA REGULATORY PROTEIN CDAR"/>
    <property type="match status" value="1"/>
</dbReference>
<gene>
    <name evidence="1" type="ORF">IAD16_02345</name>
</gene>
<dbReference type="EMBL" id="DVMO01000037">
    <property type="protein sequence ID" value="HIU27207.1"/>
    <property type="molecule type" value="Genomic_DNA"/>
</dbReference>
<dbReference type="PANTHER" id="PTHR37804:SF1">
    <property type="entry name" value="CDAA REGULATORY PROTEIN CDAR"/>
    <property type="match status" value="1"/>
</dbReference>
<dbReference type="AlphaFoldDB" id="A0A9D1I3P4"/>
<organism evidence="1 2">
    <name type="scientific">Candidatus Fimisoma avicola</name>
    <dbReference type="NCBI Taxonomy" id="2840826"/>
    <lineage>
        <taxon>Bacteria</taxon>
        <taxon>Bacillati</taxon>
        <taxon>Bacillota</taxon>
        <taxon>Clostridia</taxon>
        <taxon>Eubacteriales</taxon>
        <taxon>Candidatus Fimisoma</taxon>
    </lineage>
</organism>